<evidence type="ECO:0000259" key="7">
    <source>
        <dbReference type="Pfam" id="PF01555"/>
    </source>
</evidence>
<dbReference type="Pfam" id="PF18273">
    <property type="entry name" value="T3RM_EcoP15I_C"/>
    <property type="match status" value="1"/>
</dbReference>
<dbReference type="Proteomes" id="UP001164714">
    <property type="component" value="Chromosome"/>
</dbReference>
<dbReference type="Gene3D" id="3.40.50.150">
    <property type="entry name" value="Vaccinia Virus protein VP39"/>
    <property type="match status" value="1"/>
</dbReference>
<comment type="similarity">
    <text evidence="1">Belongs to the N(4)/N(6)-methyltransferase family.</text>
</comment>
<keyword evidence="2 9" id="KW-0489">Methyltransferase</keyword>
<keyword evidence="3" id="KW-0808">Transferase</keyword>
<evidence type="ECO:0000256" key="2">
    <source>
        <dbReference type="ARBA" id="ARBA00022603"/>
    </source>
</evidence>
<dbReference type="GO" id="GO:0003677">
    <property type="term" value="F:DNA binding"/>
    <property type="evidence" value="ECO:0007669"/>
    <property type="project" value="InterPro"/>
</dbReference>
<dbReference type="PIRSF" id="PIRSF015855">
    <property type="entry name" value="TypeIII_Mtase_mKpnI"/>
    <property type="match status" value="1"/>
</dbReference>
<proteinExistence type="inferred from homology"/>
<sequence>MLQDNQQFNEKVKSNSAFMDELRQRMPEFFSAAKFDEDGNEVQPSTFDNEKFQEALKDNNINELSSGYRLDFIGKNYAKKQAGERPTTVIVPDNEHNQKEENRNSKNLFFTGDNIEVLRHLQQNYANSIDFIYIDPPYNTGSDGFVYPDKFDYSDDQLMDMFALSEDELKRLKSIQGNSTHSSWLTFMYPRLALSKKILNDSGVIFVSIDENEQANLKILMDEIFGESSFVAKFDWRKKTGANDAKDVAVITETILLYAKNTIIATENNIWGRDSDTKKTERYKLQDEFIETRGKYYLDTLDRGGLQYSDSMNYPIKAPDGGEIWPNGRSEFYNDGWIWKWGKEKVTWGLENKFLEFVPSLKSKSSKYTIKYKVYEKVDNEGKIRQNSGRAFSNLIINPINQQGNKDFAKLFDGSLYFSNPKPVELIEYLLKIINKPNMVVLDFFAGSSTTADAVMQLNAEDGGNRQYIMCTLPEPTFTTNSDGTEVSTKGGAAAYNAGYRSIDEISRERIIRAANRIKDEDPLLVEGQDFGFKHYRVIEPIHDTLENILYDDNLQTSLFSNMIEDFSSEKLGIPGNADGYDTILSTYLAKDNYKFDVPIEMVEFAGIQLPYVNQQRIYIISEDWRAVNTRALVNAIGKNEFIVQTIVVYGYTIEMEHLRELEIALNQLENKVNLQVRY</sequence>
<dbReference type="GO" id="GO:0009307">
    <property type="term" value="P:DNA restriction-modification system"/>
    <property type="evidence" value="ECO:0007669"/>
    <property type="project" value="UniProtKB-KW"/>
</dbReference>
<dbReference type="PROSITE" id="PS00092">
    <property type="entry name" value="N6_MTASE"/>
    <property type="match status" value="1"/>
</dbReference>
<feature type="domain" description="Type III R-M EcoP15I C-terminal" evidence="8">
    <location>
        <begin position="580"/>
        <end position="675"/>
    </location>
</feature>
<feature type="domain" description="DNA methylase N-4/N-6" evidence="7">
    <location>
        <begin position="129"/>
        <end position="461"/>
    </location>
</feature>
<dbReference type="InterPro" id="IPR002941">
    <property type="entry name" value="DNA_methylase_N4/N6"/>
</dbReference>
<organism evidence="9 10">
    <name type="scientific">Aerococcus urinaeequi</name>
    <dbReference type="NCBI Taxonomy" id="51665"/>
    <lineage>
        <taxon>Bacteria</taxon>
        <taxon>Bacillati</taxon>
        <taxon>Bacillota</taxon>
        <taxon>Bacilli</taxon>
        <taxon>Lactobacillales</taxon>
        <taxon>Aerococcaceae</taxon>
        <taxon>Aerococcus</taxon>
    </lineage>
</organism>
<dbReference type="InterPro" id="IPR002295">
    <property type="entry name" value="N4/N6-MTase_EcoPI_Mod-like"/>
</dbReference>
<evidence type="ECO:0000256" key="4">
    <source>
        <dbReference type="ARBA" id="ARBA00022691"/>
    </source>
</evidence>
<dbReference type="GO" id="GO:0008170">
    <property type="term" value="F:N-methyltransferase activity"/>
    <property type="evidence" value="ECO:0007669"/>
    <property type="project" value="InterPro"/>
</dbReference>
<gene>
    <name evidence="9" type="ORF">OZ415_02785</name>
</gene>
<keyword evidence="5" id="KW-0680">Restriction system</keyword>
<dbReference type="InterPro" id="IPR041405">
    <property type="entry name" value="T3RM_EcoP15I_C"/>
</dbReference>
<dbReference type="InterPro" id="IPR002052">
    <property type="entry name" value="DNA_methylase_N6_adenine_CS"/>
</dbReference>
<evidence type="ECO:0000256" key="6">
    <source>
        <dbReference type="SAM" id="Coils"/>
    </source>
</evidence>
<reference evidence="9" key="1">
    <citation type="submission" date="2022-12" db="EMBL/GenBank/DDBJ databases">
        <title>Whole genome sequence analysis of a duck derived balloon bacteium Aerococcus urinaeequi henan2020.</title>
        <authorList>
            <person name="Zhang H."/>
            <person name="Qiao H.X."/>
            <person name="Bian C.Z."/>
            <person name="Shu J.C."/>
        </authorList>
    </citation>
    <scope>NUCLEOTIDE SEQUENCE</scope>
    <source>
        <strain evidence="9">2020-HN-1</strain>
    </source>
</reference>
<dbReference type="PRINTS" id="PR00506">
    <property type="entry name" value="D21N6MTFRASE"/>
</dbReference>
<dbReference type="EMBL" id="CP114063">
    <property type="protein sequence ID" value="WAT25034.1"/>
    <property type="molecule type" value="Genomic_DNA"/>
</dbReference>
<evidence type="ECO:0000313" key="10">
    <source>
        <dbReference type="Proteomes" id="UP001164714"/>
    </source>
</evidence>
<dbReference type="GO" id="GO:0032259">
    <property type="term" value="P:methylation"/>
    <property type="evidence" value="ECO:0007669"/>
    <property type="project" value="UniProtKB-KW"/>
</dbReference>
<protein>
    <submittedName>
        <fullName evidence="9">DNA methyltransferase</fullName>
    </submittedName>
</protein>
<dbReference type="Pfam" id="PF01555">
    <property type="entry name" value="N6_N4_Mtase"/>
    <property type="match status" value="1"/>
</dbReference>
<dbReference type="REBASE" id="678076">
    <property type="entry name" value="M.AurHN1ORF2785P"/>
</dbReference>
<evidence type="ECO:0000256" key="5">
    <source>
        <dbReference type="ARBA" id="ARBA00022747"/>
    </source>
</evidence>
<accession>A0AA47GBV0</accession>
<feature type="coiled-coil region" evidence="6">
    <location>
        <begin position="652"/>
        <end position="679"/>
    </location>
</feature>
<keyword evidence="6" id="KW-0175">Coiled coil</keyword>
<evidence type="ECO:0000259" key="8">
    <source>
        <dbReference type="Pfam" id="PF18273"/>
    </source>
</evidence>
<evidence type="ECO:0000256" key="3">
    <source>
        <dbReference type="ARBA" id="ARBA00022679"/>
    </source>
</evidence>
<dbReference type="SUPFAM" id="SSF53335">
    <property type="entry name" value="S-adenosyl-L-methionine-dependent methyltransferases"/>
    <property type="match status" value="1"/>
</dbReference>
<dbReference type="RefSeq" id="WP_269105319.1">
    <property type="nucleotide sequence ID" value="NZ_CP114063.1"/>
</dbReference>
<evidence type="ECO:0000256" key="1">
    <source>
        <dbReference type="ARBA" id="ARBA00006594"/>
    </source>
</evidence>
<name>A0AA47GBV0_9LACT</name>
<keyword evidence="4" id="KW-0949">S-adenosyl-L-methionine</keyword>
<dbReference type="InterPro" id="IPR029063">
    <property type="entry name" value="SAM-dependent_MTases_sf"/>
</dbReference>
<dbReference type="AlphaFoldDB" id="A0AA47GBV0"/>
<evidence type="ECO:0000313" key="9">
    <source>
        <dbReference type="EMBL" id="WAT25034.1"/>
    </source>
</evidence>